<dbReference type="InterPro" id="IPR000595">
    <property type="entry name" value="cNMP-bd_dom"/>
</dbReference>
<dbReference type="InterPro" id="IPR018488">
    <property type="entry name" value="cNMP-bd_CS"/>
</dbReference>
<dbReference type="PROSITE" id="PS50042">
    <property type="entry name" value="CNMP_BINDING_3"/>
    <property type="match status" value="1"/>
</dbReference>
<accession>A0A2S4JX59</accession>
<proteinExistence type="predicted"/>
<dbReference type="PROSITE" id="PS00889">
    <property type="entry name" value="CNMP_BINDING_2"/>
    <property type="match status" value="1"/>
</dbReference>
<dbReference type="GO" id="GO:0003700">
    <property type="term" value="F:DNA-binding transcription factor activity"/>
    <property type="evidence" value="ECO:0007669"/>
    <property type="project" value="TreeGrafter"/>
</dbReference>
<dbReference type="Gene3D" id="2.60.120.10">
    <property type="entry name" value="Jelly Rolls"/>
    <property type="match status" value="1"/>
</dbReference>
<protein>
    <recommendedName>
        <fullName evidence="1">Cyclic nucleotide-binding domain-containing protein</fullName>
    </recommendedName>
</protein>
<reference evidence="3" key="1">
    <citation type="submission" date="2015-12" db="EMBL/GenBank/DDBJ databases">
        <authorList>
            <person name="Lodha T.D."/>
            <person name="Chintalapati S."/>
            <person name="Chintalapati V.R."/>
            <person name="Sravanthi T."/>
        </authorList>
    </citation>
    <scope>NUCLEOTIDE SEQUENCE [LARGE SCALE GENOMIC DNA]</scope>
    <source>
        <strain evidence="3">JC133</strain>
    </source>
</reference>
<comment type="caution">
    <text evidence="2">The sequence shown here is derived from an EMBL/GenBank/DDBJ whole genome shotgun (WGS) entry which is preliminary data.</text>
</comment>
<dbReference type="EMBL" id="LPWH01000049">
    <property type="protein sequence ID" value="POR04076.1"/>
    <property type="molecule type" value="Genomic_DNA"/>
</dbReference>
<name>A0A2S4JX59_9SPIO</name>
<dbReference type="AlphaFoldDB" id="A0A2S4JX59"/>
<dbReference type="GO" id="GO:0005829">
    <property type="term" value="C:cytosol"/>
    <property type="evidence" value="ECO:0007669"/>
    <property type="project" value="TreeGrafter"/>
</dbReference>
<evidence type="ECO:0000259" key="1">
    <source>
        <dbReference type="PROSITE" id="PS50042"/>
    </source>
</evidence>
<dbReference type="PANTHER" id="PTHR24567:SF74">
    <property type="entry name" value="HTH-TYPE TRANSCRIPTIONAL REGULATOR ARCR"/>
    <property type="match status" value="1"/>
</dbReference>
<organism evidence="2 3">
    <name type="scientific">Alkalispirochaeta sphaeroplastigenens</name>
    <dbReference type="NCBI Taxonomy" id="1187066"/>
    <lineage>
        <taxon>Bacteria</taxon>
        <taxon>Pseudomonadati</taxon>
        <taxon>Spirochaetota</taxon>
        <taxon>Spirochaetia</taxon>
        <taxon>Spirochaetales</taxon>
        <taxon>Spirochaetaceae</taxon>
        <taxon>Alkalispirochaeta</taxon>
    </lineage>
</organism>
<evidence type="ECO:0000313" key="2">
    <source>
        <dbReference type="EMBL" id="POR04076.1"/>
    </source>
</evidence>
<sequence length="155" mass="17149">MRNLAVARNGRVYFFARGGSVTDNPLFERYGKTVEDGTVLFREDEPGETMYIIQSGAVRIVKTINGRDHVLARLEKGDFFGEMAIVSRTARTATAVAEGTTEILSFDRAGFEGMIAKNTKIAMRVIDTLCRRLQRANQQMQDLAEQSPGTPGKGE</sequence>
<dbReference type="InterPro" id="IPR018490">
    <property type="entry name" value="cNMP-bd_dom_sf"/>
</dbReference>
<dbReference type="SMART" id="SM00100">
    <property type="entry name" value="cNMP"/>
    <property type="match status" value="1"/>
</dbReference>
<dbReference type="Pfam" id="PF00027">
    <property type="entry name" value="cNMP_binding"/>
    <property type="match status" value="1"/>
</dbReference>
<dbReference type="InterPro" id="IPR014710">
    <property type="entry name" value="RmlC-like_jellyroll"/>
</dbReference>
<feature type="domain" description="Cyclic nucleotide-binding" evidence="1">
    <location>
        <begin position="30"/>
        <end position="132"/>
    </location>
</feature>
<evidence type="ECO:0000313" key="3">
    <source>
        <dbReference type="Proteomes" id="UP000237350"/>
    </source>
</evidence>
<dbReference type="OrthoDB" id="305756at2"/>
<dbReference type="InterPro" id="IPR050397">
    <property type="entry name" value="Env_Response_Regulators"/>
</dbReference>
<dbReference type="Proteomes" id="UP000237350">
    <property type="component" value="Unassembled WGS sequence"/>
</dbReference>
<dbReference type="PANTHER" id="PTHR24567">
    <property type="entry name" value="CRP FAMILY TRANSCRIPTIONAL REGULATORY PROTEIN"/>
    <property type="match status" value="1"/>
</dbReference>
<keyword evidence="3" id="KW-1185">Reference proteome</keyword>
<gene>
    <name evidence="2" type="ORF">AU468_03630</name>
</gene>
<dbReference type="CDD" id="cd00038">
    <property type="entry name" value="CAP_ED"/>
    <property type="match status" value="1"/>
</dbReference>
<dbReference type="SUPFAM" id="SSF51206">
    <property type="entry name" value="cAMP-binding domain-like"/>
    <property type="match status" value="1"/>
</dbReference>